<proteinExistence type="predicted"/>
<reference evidence="1 2" key="1">
    <citation type="submission" date="2019-12" db="EMBL/GenBank/DDBJ databases">
        <title>Engineering Photorhabdus to improve their lethality against agricultural pests.</title>
        <authorList>
            <person name="Machado R.A.R."/>
        </authorList>
    </citation>
    <scope>NUCLEOTIDE SEQUENCE [LARGE SCALE GENOMIC DNA]</scope>
    <source>
        <strain evidence="1 2">M-HU2</strain>
    </source>
</reference>
<name>A0ABX0AV25_9GAMM</name>
<dbReference type="Pfam" id="PF03406">
    <property type="entry name" value="Phage_fiber_2"/>
    <property type="match status" value="1"/>
</dbReference>
<organism evidence="1 2">
    <name type="scientific">Photorhabdus kayaii</name>
    <dbReference type="NCBI Taxonomy" id="230088"/>
    <lineage>
        <taxon>Bacteria</taxon>
        <taxon>Pseudomonadati</taxon>
        <taxon>Pseudomonadota</taxon>
        <taxon>Gammaproteobacteria</taxon>
        <taxon>Enterobacterales</taxon>
        <taxon>Morganellaceae</taxon>
        <taxon>Photorhabdus</taxon>
    </lineage>
</organism>
<evidence type="ECO:0000313" key="2">
    <source>
        <dbReference type="Proteomes" id="UP000470051"/>
    </source>
</evidence>
<dbReference type="EMBL" id="WSFE01000005">
    <property type="protein sequence ID" value="NDL24662.1"/>
    <property type="molecule type" value="Genomic_DNA"/>
</dbReference>
<keyword evidence="2" id="KW-1185">Reference proteome</keyword>
<protein>
    <submittedName>
        <fullName evidence="1">DNA-packaging protein</fullName>
    </submittedName>
</protein>
<dbReference type="RefSeq" id="WP_113041939.1">
    <property type="nucleotide sequence ID" value="NZ_CAWPKC010000005.1"/>
</dbReference>
<comment type="caution">
    <text evidence="1">The sequence shown here is derived from an EMBL/GenBank/DDBJ whole genome shotgun (WGS) entry which is preliminary data.</text>
</comment>
<sequence>MSPKNDFKAFSTGNDANVVSQEEYEESQNLRTGFLPDNISTHLLNKVLRQSSTIASVIANFVAIQSGNNVLDDGDVAKLTTQLNSALEQKITIGIPHATLMQKGIIQLTNAVGDSDTLAVTQKLVQEIVNSLLEKINNRVPNSRKINGKTLAEDLDISVIDVGAKRPGDIYFSAHSTLDLAKGEYIANGDTYTVDSTVGRALNKLSDVYKAHWGIEQDKDKINLPNLYFYGRGVFMRAGMRPGVIQEDAIRNITGSLGWWNQGLFSNARGVFEGVSNDLRTSVQTGRFDGYSHYSYATFNASQVVPTADENRPLNVSMIPIIYLGV</sequence>
<accession>A0ABX0AV25</accession>
<gene>
    <name evidence="1" type="ORF">GPY42_05420</name>
</gene>
<dbReference type="InterPro" id="IPR005068">
    <property type="entry name" value="Phage_lambda_Stf-r2"/>
</dbReference>
<dbReference type="Proteomes" id="UP000470051">
    <property type="component" value="Unassembled WGS sequence"/>
</dbReference>
<evidence type="ECO:0000313" key="1">
    <source>
        <dbReference type="EMBL" id="NDL24662.1"/>
    </source>
</evidence>